<dbReference type="GO" id="GO:0044205">
    <property type="term" value="P:'de novo' UMP biosynthetic process"/>
    <property type="evidence" value="ECO:0007669"/>
    <property type="project" value="UniProtKB-UniRule"/>
</dbReference>
<dbReference type="SUPFAM" id="SSF51366">
    <property type="entry name" value="Ribulose-phoshate binding barrel"/>
    <property type="match status" value="1"/>
</dbReference>
<keyword evidence="10" id="KW-1185">Reference proteome</keyword>
<dbReference type="HAMAP" id="MF_01215">
    <property type="entry name" value="OMPdecase_type2"/>
    <property type="match status" value="1"/>
</dbReference>
<evidence type="ECO:0000256" key="4">
    <source>
        <dbReference type="ARBA" id="ARBA00022975"/>
    </source>
</evidence>
<dbReference type="EMBL" id="VULX01000001">
    <property type="protein sequence ID" value="MSR90074.1"/>
    <property type="molecule type" value="Genomic_DNA"/>
</dbReference>
<dbReference type="PROSITE" id="PS00156">
    <property type="entry name" value="OMPDECASE"/>
    <property type="match status" value="1"/>
</dbReference>
<sequence>MNKYIIDKLFDRVEKNGVVCVGLDTSLDYIPEFLKEGRSSEDAIVEFNKRIIDATLDVAACFKVQIAYYEALGIEGLLAYKRTLKYLREKDAIIIADIKRGDIAATAKMYAKAHFTGDFEADFITLSPYMGMDSIEPYIPYVATGEKGIFTLIRTSNKGAEDIEYLDTTEHKKVYHVVGDKLMELGKDFVSSCGYHPLGGVIGCTHIEEGKELRKRFNKMFFLIPGYGAQGGKAEDVAMYLNNGNGGVVNSSRGILLAYKKHNNEKEFDKCARAEAIKMRDEIREAVRNLK</sequence>
<dbReference type="PANTHER" id="PTHR43375:SF1">
    <property type="entry name" value="OROTIDINE 5'-PHOSPHATE DECARBOXYLASE"/>
    <property type="match status" value="1"/>
</dbReference>
<feature type="active site" description="Proton donor" evidence="7">
    <location>
        <position position="99"/>
    </location>
</feature>
<evidence type="ECO:0000256" key="1">
    <source>
        <dbReference type="ARBA" id="ARBA00004861"/>
    </source>
</evidence>
<gene>
    <name evidence="7 9" type="primary">pyrF</name>
    <name evidence="9" type="ORF">FYJ33_01265</name>
</gene>
<accession>A0A7X2T029</accession>
<dbReference type="CDD" id="cd04725">
    <property type="entry name" value="OMP_decarboxylase_like"/>
    <property type="match status" value="1"/>
</dbReference>
<evidence type="ECO:0000313" key="10">
    <source>
        <dbReference type="Proteomes" id="UP000460287"/>
    </source>
</evidence>
<dbReference type="NCBIfam" id="TIGR02127">
    <property type="entry name" value="pyrF_sub2"/>
    <property type="match status" value="1"/>
</dbReference>
<proteinExistence type="inferred from homology"/>
<dbReference type="InterPro" id="IPR011060">
    <property type="entry name" value="RibuloseP-bd_barrel"/>
</dbReference>
<organism evidence="9 10">
    <name type="scientific">Inconstantimicrobium porci</name>
    <dbReference type="NCBI Taxonomy" id="2652291"/>
    <lineage>
        <taxon>Bacteria</taxon>
        <taxon>Bacillati</taxon>
        <taxon>Bacillota</taxon>
        <taxon>Clostridia</taxon>
        <taxon>Eubacteriales</taxon>
        <taxon>Clostridiaceae</taxon>
        <taxon>Inconstantimicrobium</taxon>
    </lineage>
</organism>
<dbReference type="Pfam" id="PF00215">
    <property type="entry name" value="OMPdecase"/>
    <property type="match status" value="1"/>
</dbReference>
<evidence type="ECO:0000313" key="9">
    <source>
        <dbReference type="EMBL" id="MSR90074.1"/>
    </source>
</evidence>
<dbReference type="SMART" id="SM00934">
    <property type="entry name" value="OMPdecase"/>
    <property type="match status" value="1"/>
</dbReference>
<dbReference type="InterPro" id="IPR011995">
    <property type="entry name" value="OMPdecase_type-2"/>
</dbReference>
<dbReference type="EC" id="4.1.1.23" evidence="7"/>
<reference evidence="9 10" key="1">
    <citation type="submission" date="2019-08" db="EMBL/GenBank/DDBJ databases">
        <title>In-depth cultivation of the pig gut microbiome towards novel bacterial diversity and tailored functional studies.</title>
        <authorList>
            <person name="Wylensek D."/>
            <person name="Hitch T.C.A."/>
            <person name="Clavel T."/>
        </authorList>
    </citation>
    <scope>NUCLEOTIDE SEQUENCE [LARGE SCALE GENOMIC DNA]</scope>
    <source>
        <strain evidence="9 10">WCA-383-APC-5B</strain>
    </source>
</reference>
<dbReference type="InterPro" id="IPR001754">
    <property type="entry name" value="OMPdeCOase_dom"/>
</dbReference>
<dbReference type="FunFam" id="3.20.20.70:FF:000246">
    <property type="entry name" value="Orotidine 5'-phosphate decarboxylase"/>
    <property type="match status" value="1"/>
</dbReference>
<dbReference type="Proteomes" id="UP000460287">
    <property type="component" value="Unassembled WGS sequence"/>
</dbReference>
<dbReference type="GO" id="GO:0006207">
    <property type="term" value="P:'de novo' pyrimidine nucleobase biosynthetic process"/>
    <property type="evidence" value="ECO:0007669"/>
    <property type="project" value="InterPro"/>
</dbReference>
<evidence type="ECO:0000256" key="6">
    <source>
        <dbReference type="ARBA" id="ARBA00049157"/>
    </source>
</evidence>
<evidence type="ECO:0000256" key="3">
    <source>
        <dbReference type="ARBA" id="ARBA00022793"/>
    </source>
</evidence>
<name>A0A7X2T029_9CLOT</name>
<evidence type="ECO:0000256" key="2">
    <source>
        <dbReference type="ARBA" id="ARBA00008847"/>
    </source>
</evidence>
<dbReference type="AlphaFoldDB" id="A0A7X2T029"/>
<comment type="caution">
    <text evidence="9">The sequence shown here is derived from an EMBL/GenBank/DDBJ whole genome shotgun (WGS) entry which is preliminary data.</text>
</comment>
<evidence type="ECO:0000256" key="5">
    <source>
        <dbReference type="ARBA" id="ARBA00023239"/>
    </source>
</evidence>
<comment type="catalytic activity">
    <reaction evidence="6 7">
        <text>orotidine 5'-phosphate + H(+) = UMP + CO2</text>
        <dbReference type="Rhea" id="RHEA:11596"/>
        <dbReference type="ChEBI" id="CHEBI:15378"/>
        <dbReference type="ChEBI" id="CHEBI:16526"/>
        <dbReference type="ChEBI" id="CHEBI:57538"/>
        <dbReference type="ChEBI" id="CHEBI:57865"/>
        <dbReference type="EC" id="4.1.1.23"/>
    </reaction>
</comment>
<keyword evidence="4 7" id="KW-0665">Pyrimidine biosynthesis</keyword>
<protein>
    <recommendedName>
        <fullName evidence="7">Orotidine 5'-phosphate decarboxylase</fullName>
        <ecNumber evidence="7">4.1.1.23</ecNumber>
    </recommendedName>
    <alternativeName>
        <fullName evidence="7">OMP decarboxylase</fullName>
        <shortName evidence="7">OMPDCase</shortName>
        <shortName evidence="7">OMPdecase</shortName>
    </alternativeName>
</protein>
<dbReference type="UniPathway" id="UPA00070">
    <property type="reaction ID" value="UER00120"/>
</dbReference>
<evidence type="ECO:0000256" key="7">
    <source>
        <dbReference type="HAMAP-Rule" id="MF_01215"/>
    </source>
</evidence>
<keyword evidence="3 7" id="KW-0210">Decarboxylase</keyword>
<dbReference type="Gene3D" id="3.20.20.70">
    <property type="entry name" value="Aldolase class I"/>
    <property type="match status" value="1"/>
</dbReference>
<dbReference type="InterPro" id="IPR013785">
    <property type="entry name" value="Aldolase_TIM"/>
</dbReference>
<keyword evidence="5 7" id="KW-0456">Lyase</keyword>
<comment type="similarity">
    <text evidence="2 7">Belongs to the OMP decarboxylase family. Type 2 subfamily.</text>
</comment>
<dbReference type="GO" id="GO:0004590">
    <property type="term" value="F:orotidine-5'-phosphate decarboxylase activity"/>
    <property type="evidence" value="ECO:0007669"/>
    <property type="project" value="UniProtKB-UniRule"/>
</dbReference>
<dbReference type="RefSeq" id="WP_154529950.1">
    <property type="nucleotide sequence ID" value="NZ_JAQXTV010000216.1"/>
</dbReference>
<evidence type="ECO:0000259" key="8">
    <source>
        <dbReference type="SMART" id="SM00934"/>
    </source>
</evidence>
<feature type="domain" description="Orotidine 5'-phosphate decarboxylase" evidence="8">
    <location>
        <begin position="18"/>
        <end position="268"/>
    </location>
</feature>
<comment type="pathway">
    <text evidence="1 7">Pyrimidine metabolism; UMP biosynthesis via de novo pathway; UMP from orotate: step 2/2.</text>
</comment>
<dbReference type="PANTHER" id="PTHR43375">
    <property type="entry name" value="OROTIDINE 5'-PHOSPHATE DECARBOXYLASE"/>
    <property type="match status" value="1"/>
</dbReference>
<dbReference type="InterPro" id="IPR018089">
    <property type="entry name" value="OMPdecase_AS"/>
</dbReference>